<evidence type="ECO:0000313" key="3">
    <source>
        <dbReference type="EMBL" id="CAB4150744.1"/>
    </source>
</evidence>
<dbReference type="EMBL" id="LR797180">
    <property type="protein sequence ID" value="CAB4191992.1"/>
    <property type="molecule type" value="Genomic_DNA"/>
</dbReference>
<evidence type="ECO:0000313" key="2">
    <source>
        <dbReference type="EMBL" id="CAB4146149.1"/>
    </source>
</evidence>
<evidence type="ECO:0000313" key="10">
    <source>
        <dbReference type="EMBL" id="CAB4219948.1"/>
    </source>
</evidence>
<evidence type="ECO:0000313" key="4">
    <source>
        <dbReference type="EMBL" id="CAB4161571.1"/>
    </source>
</evidence>
<evidence type="ECO:0000313" key="11">
    <source>
        <dbReference type="EMBL" id="CAB5230642.1"/>
    </source>
</evidence>
<dbReference type="EMBL" id="LR798423">
    <property type="protein sequence ID" value="CAB5230642.1"/>
    <property type="molecule type" value="Genomic_DNA"/>
</dbReference>
<dbReference type="EMBL" id="LR796548">
    <property type="protein sequence ID" value="CAB4150744.1"/>
    <property type="molecule type" value="Genomic_DNA"/>
</dbReference>
<dbReference type="EMBL" id="LR796305">
    <property type="protein sequence ID" value="CAB4135690.1"/>
    <property type="molecule type" value="Genomic_DNA"/>
</dbReference>
<gene>
    <name evidence="6" type="ORF">UFOVP1031_129</name>
    <name evidence="7" type="ORF">UFOVP1172_6</name>
    <name evidence="8" type="ORF">UFOVP1240_68</name>
    <name evidence="9" type="ORF">UFOVP1486_125</name>
    <name evidence="11" type="ORF">UFOVP1578_44</name>
    <name evidence="10" type="ORF">UFOVP1630_36</name>
    <name evidence="1" type="ORF">UFOVP288_85</name>
    <name evidence="2" type="ORF">UFOVP483_111</name>
    <name evidence="3" type="ORF">UFOVP573_30</name>
    <name evidence="4" type="ORF">UFOVP769_85</name>
    <name evidence="5" type="ORF">UFOVP962_53</name>
</gene>
<reference evidence="3" key="1">
    <citation type="submission" date="2020-04" db="EMBL/GenBank/DDBJ databases">
        <authorList>
            <person name="Chiriac C."/>
            <person name="Salcher M."/>
            <person name="Ghai R."/>
            <person name="Kavagutti S V."/>
        </authorList>
    </citation>
    <scope>NUCLEOTIDE SEQUENCE</scope>
</reference>
<accession>A0A6J5MV01</accession>
<evidence type="ECO:0000313" key="5">
    <source>
        <dbReference type="EMBL" id="CAB4174474.1"/>
    </source>
</evidence>
<evidence type="ECO:0000313" key="1">
    <source>
        <dbReference type="EMBL" id="CAB4135690.1"/>
    </source>
</evidence>
<sequence>MGYYVDTTESLIFISKDKFEDCYKAMCKLNERDDLKSGGGWNSEGISSSSPRPEGMDYHPAKWFSWMPANYPETCKSMQDILFELGFEGIAYDEEGNLTDLCYSNKIGSEEYFFQAIAPFIKEGSYINWSGEDNSMWQWYFNGKEMVTKSAHITWSE</sequence>
<evidence type="ECO:0000313" key="7">
    <source>
        <dbReference type="EMBL" id="CAB4188218.1"/>
    </source>
</evidence>
<proteinExistence type="predicted"/>
<protein>
    <submittedName>
        <fullName evidence="3">Uncharacterized protein</fullName>
    </submittedName>
</protein>
<dbReference type="EMBL" id="LR797492">
    <property type="protein sequence ID" value="CAB4219948.1"/>
    <property type="molecule type" value="Genomic_DNA"/>
</dbReference>
<dbReference type="EMBL" id="LR796461">
    <property type="protein sequence ID" value="CAB4146149.1"/>
    <property type="molecule type" value="Genomic_DNA"/>
</dbReference>
<dbReference type="EMBL" id="LR796709">
    <property type="protein sequence ID" value="CAB4161571.1"/>
    <property type="molecule type" value="Genomic_DNA"/>
</dbReference>
<evidence type="ECO:0000313" key="9">
    <source>
        <dbReference type="EMBL" id="CAB4216241.1"/>
    </source>
</evidence>
<dbReference type="EMBL" id="LR797130">
    <property type="protein sequence ID" value="CAB4188218.1"/>
    <property type="molecule type" value="Genomic_DNA"/>
</dbReference>
<dbReference type="EMBL" id="LR797434">
    <property type="protein sequence ID" value="CAB4216241.1"/>
    <property type="molecule type" value="Genomic_DNA"/>
</dbReference>
<evidence type="ECO:0000313" key="6">
    <source>
        <dbReference type="EMBL" id="CAB4179518.1"/>
    </source>
</evidence>
<evidence type="ECO:0000313" key="8">
    <source>
        <dbReference type="EMBL" id="CAB4191992.1"/>
    </source>
</evidence>
<organism evidence="3">
    <name type="scientific">uncultured Caudovirales phage</name>
    <dbReference type="NCBI Taxonomy" id="2100421"/>
    <lineage>
        <taxon>Viruses</taxon>
        <taxon>Duplodnaviria</taxon>
        <taxon>Heunggongvirae</taxon>
        <taxon>Uroviricota</taxon>
        <taxon>Caudoviricetes</taxon>
        <taxon>Peduoviridae</taxon>
        <taxon>Maltschvirus</taxon>
        <taxon>Maltschvirus maltsch</taxon>
    </lineage>
</organism>
<name>A0A6J5MV01_9CAUD</name>
<dbReference type="EMBL" id="LR796917">
    <property type="protein sequence ID" value="CAB4174474.1"/>
    <property type="molecule type" value="Genomic_DNA"/>
</dbReference>
<dbReference type="EMBL" id="LR796980">
    <property type="protein sequence ID" value="CAB4179518.1"/>
    <property type="molecule type" value="Genomic_DNA"/>
</dbReference>